<evidence type="ECO:0000313" key="2">
    <source>
        <dbReference type="EMBL" id="KMM67813.1"/>
    </source>
</evidence>
<proteinExistence type="predicted"/>
<accession>A0A0J6FC15</accession>
<dbReference type="Proteomes" id="UP000054567">
    <property type="component" value="Unassembled WGS sequence"/>
</dbReference>
<gene>
    <name evidence="2" type="ORF">CPAG_04146</name>
</gene>
<feature type="compositionally biased region" description="Pro residues" evidence="1">
    <location>
        <begin position="1"/>
        <end position="10"/>
    </location>
</feature>
<dbReference type="VEuPathDB" id="FungiDB:CPAG_04146"/>
<dbReference type="AlphaFoldDB" id="A0A0J6FC15"/>
<organism evidence="2 3">
    <name type="scientific">Coccidioides posadasii RMSCC 3488</name>
    <dbReference type="NCBI Taxonomy" id="454284"/>
    <lineage>
        <taxon>Eukaryota</taxon>
        <taxon>Fungi</taxon>
        <taxon>Dikarya</taxon>
        <taxon>Ascomycota</taxon>
        <taxon>Pezizomycotina</taxon>
        <taxon>Eurotiomycetes</taxon>
        <taxon>Eurotiomycetidae</taxon>
        <taxon>Onygenales</taxon>
        <taxon>Onygenaceae</taxon>
        <taxon>Coccidioides</taxon>
    </lineage>
</organism>
<reference evidence="3" key="2">
    <citation type="journal article" date="2009" name="Genome Res.">
        <title>Comparative genomic analyses of the human fungal pathogens Coccidioides and their relatives.</title>
        <authorList>
            <person name="Sharpton T.J."/>
            <person name="Stajich J.E."/>
            <person name="Rounsley S.D."/>
            <person name="Gardner M.J."/>
            <person name="Wortman J.R."/>
            <person name="Jordar V.S."/>
            <person name="Maiti R."/>
            <person name="Kodira C.D."/>
            <person name="Neafsey D.E."/>
            <person name="Zeng Q."/>
            <person name="Hung C.-Y."/>
            <person name="McMahan C."/>
            <person name="Muszewska A."/>
            <person name="Grynberg M."/>
            <person name="Mandel M.A."/>
            <person name="Kellner E.M."/>
            <person name="Barker B.M."/>
            <person name="Galgiani J.N."/>
            <person name="Orbach M.J."/>
            <person name="Kirkland T.N."/>
            <person name="Cole G.T."/>
            <person name="Henn M.R."/>
            <person name="Birren B.W."/>
            <person name="Taylor J.W."/>
        </authorList>
    </citation>
    <scope>NUCLEOTIDE SEQUENCE [LARGE SCALE GENOMIC DNA]</scope>
    <source>
        <strain evidence="3">RMSCC 3488</strain>
    </source>
</reference>
<reference evidence="2 3" key="1">
    <citation type="submission" date="2007-06" db="EMBL/GenBank/DDBJ databases">
        <title>The Genome Sequence of Coccidioides posadasii RMSCC_3488.</title>
        <authorList>
            <consortium name="Coccidioides Genome Resources Consortium"/>
            <consortium name="The Broad Institute Genome Sequencing Platform"/>
            <person name="Henn M.R."/>
            <person name="Sykes S."/>
            <person name="Young S."/>
            <person name="Jaffe D."/>
            <person name="Berlin A."/>
            <person name="Alvarez P."/>
            <person name="Butler J."/>
            <person name="Gnerre S."/>
            <person name="Grabherr M."/>
            <person name="Mauceli E."/>
            <person name="Brockman W."/>
            <person name="Kodira C."/>
            <person name="Alvarado L."/>
            <person name="Zeng Q."/>
            <person name="Crawford M."/>
            <person name="Antoine C."/>
            <person name="Devon K."/>
            <person name="Galgiani J."/>
            <person name="Orsborn K."/>
            <person name="Lewis M.L."/>
            <person name="Nusbaum C."/>
            <person name="Galagan J."/>
            <person name="Birren B."/>
        </authorList>
    </citation>
    <scope>NUCLEOTIDE SEQUENCE [LARGE SCALE GENOMIC DNA]</scope>
    <source>
        <strain evidence="2 3">RMSCC 3488</strain>
    </source>
</reference>
<reference evidence="3" key="3">
    <citation type="journal article" date="2010" name="Genome Res.">
        <title>Population genomic sequencing of Coccidioides fungi reveals recent hybridization and transposon control.</title>
        <authorList>
            <person name="Neafsey D.E."/>
            <person name="Barker B.M."/>
            <person name="Sharpton T.J."/>
            <person name="Stajich J.E."/>
            <person name="Park D.J."/>
            <person name="Whiston E."/>
            <person name="Hung C.-Y."/>
            <person name="McMahan C."/>
            <person name="White J."/>
            <person name="Sykes S."/>
            <person name="Heiman D."/>
            <person name="Young S."/>
            <person name="Zeng Q."/>
            <person name="Abouelleil A."/>
            <person name="Aftuck L."/>
            <person name="Bessette D."/>
            <person name="Brown A."/>
            <person name="FitzGerald M."/>
            <person name="Lui A."/>
            <person name="Macdonald J.P."/>
            <person name="Priest M."/>
            <person name="Orbach M.J."/>
            <person name="Galgiani J.N."/>
            <person name="Kirkland T.N."/>
            <person name="Cole G.T."/>
            <person name="Birren B.W."/>
            <person name="Henn M.R."/>
            <person name="Taylor J.W."/>
            <person name="Rounsley S.D."/>
        </authorList>
    </citation>
    <scope>NUCLEOTIDE SEQUENCE [LARGE SCALE GENOMIC DNA]</scope>
    <source>
        <strain evidence="3">RMSCC 3488</strain>
    </source>
</reference>
<name>A0A0J6FC15_COCPO</name>
<feature type="region of interest" description="Disordered" evidence="1">
    <location>
        <begin position="1"/>
        <end position="23"/>
    </location>
</feature>
<evidence type="ECO:0000256" key="1">
    <source>
        <dbReference type="SAM" id="MobiDB-lite"/>
    </source>
</evidence>
<protein>
    <submittedName>
        <fullName evidence="2">Uncharacterized protein</fullName>
    </submittedName>
</protein>
<sequence>MHRHGQPPPQSRAKPVADVGGEVSSPIESQAVRLFNQLARQQLSLSPPRTLSSSFNQTLPLPFAFDPSRVFASPLFWSGEGLNFSNPGSFRETFAAIEDVDFRAMIPLPLPKHLSRLPLDPSSTSTNIGYPKHDTPANC</sequence>
<dbReference type="EMBL" id="DS268110">
    <property type="protein sequence ID" value="KMM67813.1"/>
    <property type="molecule type" value="Genomic_DNA"/>
</dbReference>
<evidence type="ECO:0000313" key="3">
    <source>
        <dbReference type="Proteomes" id="UP000054567"/>
    </source>
</evidence>